<dbReference type="CDD" id="cd02257">
    <property type="entry name" value="Peptidase_C19"/>
    <property type="match status" value="1"/>
</dbReference>
<feature type="region of interest" description="Disordered" evidence="2">
    <location>
        <begin position="77"/>
        <end position="98"/>
    </location>
</feature>
<feature type="compositionally biased region" description="Low complexity" evidence="2">
    <location>
        <begin position="77"/>
        <end position="89"/>
    </location>
</feature>
<dbReference type="EMBL" id="SNRW01004470">
    <property type="protein sequence ID" value="KAA6387213.1"/>
    <property type="molecule type" value="Genomic_DNA"/>
</dbReference>
<dbReference type="PROSITE" id="PS00972">
    <property type="entry name" value="USP_1"/>
    <property type="match status" value="1"/>
</dbReference>
<reference evidence="4 5" key="1">
    <citation type="submission" date="2019-03" db="EMBL/GenBank/DDBJ databases">
        <title>Single cell metagenomics reveals metabolic interactions within the superorganism composed of flagellate Streblomastix strix and complex community of Bacteroidetes bacteria on its surface.</title>
        <authorList>
            <person name="Treitli S.C."/>
            <person name="Kolisko M."/>
            <person name="Husnik F."/>
            <person name="Keeling P."/>
            <person name="Hampl V."/>
        </authorList>
    </citation>
    <scope>NUCLEOTIDE SEQUENCE [LARGE SCALE GENOMIC DNA]</scope>
    <source>
        <strain evidence="4">ST1C</strain>
    </source>
</reference>
<keyword evidence="1" id="KW-0788">Thiol protease</keyword>
<dbReference type="GO" id="GO:0004843">
    <property type="term" value="F:cysteine-type deubiquitinase activity"/>
    <property type="evidence" value="ECO:0007669"/>
    <property type="project" value="UniProtKB-UniRule"/>
</dbReference>
<dbReference type="InterPro" id="IPR001394">
    <property type="entry name" value="Peptidase_C19_UCH"/>
</dbReference>
<evidence type="ECO:0000313" key="5">
    <source>
        <dbReference type="Proteomes" id="UP000324800"/>
    </source>
</evidence>
<proteinExistence type="inferred from homology"/>
<evidence type="ECO:0000256" key="2">
    <source>
        <dbReference type="SAM" id="MobiDB-lite"/>
    </source>
</evidence>
<feature type="compositionally biased region" description="Low complexity" evidence="2">
    <location>
        <begin position="49"/>
        <end position="63"/>
    </location>
</feature>
<evidence type="ECO:0000313" key="4">
    <source>
        <dbReference type="EMBL" id="KAA6387213.1"/>
    </source>
</evidence>
<dbReference type="InterPro" id="IPR028889">
    <property type="entry name" value="USP"/>
</dbReference>
<feature type="compositionally biased region" description="Polar residues" evidence="2">
    <location>
        <begin position="11"/>
        <end position="29"/>
    </location>
</feature>
<dbReference type="PROSITE" id="PS50235">
    <property type="entry name" value="USP_3"/>
    <property type="match status" value="1"/>
</dbReference>
<keyword evidence="1" id="KW-0645">Protease</keyword>
<dbReference type="InterPro" id="IPR038765">
    <property type="entry name" value="Papain-like_cys_pep_sf"/>
</dbReference>
<dbReference type="Gene3D" id="3.90.70.10">
    <property type="entry name" value="Cysteine proteinases"/>
    <property type="match status" value="1"/>
</dbReference>
<accession>A0A5J4VXZ2</accession>
<feature type="region of interest" description="Disordered" evidence="2">
    <location>
        <begin position="339"/>
        <end position="373"/>
    </location>
</feature>
<dbReference type="Pfam" id="PF00443">
    <property type="entry name" value="UCH"/>
    <property type="match status" value="1"/>
</dbReference>
<comment type="similarity">
    <text evidence="1">Belongs to the peptidase C19 family.</text>
</comment>
<dbReference type="SUPFAM" id="SSF54001">
    <property type="entry name" value="Cysteine proteinases"/>
    <property type="match status" value="1"/>
</dbReference>
<feature type="domain" description="USP" evidence="3">
    <location>
        <begin position="116"/>
        <end position="609"/>
    </location>
</feature>
<comment type="caution">
    <text evidence="4">The sequence shown here is derived from an EMBL/GenBank/DDBJ whole genome shotgun (WGS) entry which is preliminary data.</text>
</comment>
<protein>
    <recommendedName>
        <fullName evidence="1">Ubiquitin carboxyl-terminal hydrolase</fullName>
        <ecNumber evidence="1">3.4.19.12</ecNumber>
    </recommendedName>
</protein>
<dbReference type="PANTHER" id="PTHR21646">
    <property type="entry name" value="UBIQUITIN CARBOXYL-TERMINAL HYDROLASE"/>
    <property type="match status" value="1"/>
</dbReference>
<dbReference type="InterPro" id="IPR050185">
    <property type="entry name" value="Ub_carboxyl-term_hydrolase"/>
</dbReference>
<dbReference type="PANTHER" id="PTHR21646:SF23">
    <property type="entry name" value="UBIQUITIN CARBOXYL-TERMINAL HYDROLASE USP2"/>
    <property type="match status" value="1"/>
</dbReference>
<dbReference type="Proteomes" id="UP000324800">
    <property type="component" value="Unassembled WGS sequence"/>
</dbReference>
<dbReference type="PROSITE" id="PS00973">
    <property type="entry name" value="USP_2"/>
    <property type="match status" value="1"/>
</dbReference>
<dbReference type="GO" id="GO:0016579">
    <property type="term" value="P:protein deubiquitination"/>
    <property type="evidence" value="ECO:0007669"/>
    <property type="project" value="InterPro"/>
</dbReference>
<dbReference type="EC" id="3.4.19.12" evidence="1"/>
<keyword evidence="1" id="KW-0378">Hydrolase</keyword>
<dbReference type="InterPro" id="IPR018200">
    <property type="entry name" value="USP_CS"/>
</dbReference>
<feature type="region of interest" description="Disordered" evidence="2">
    <location>
        <begin position="1"/>
        <end position="63"/>
    </location>
</feature>
<evidence type="ECO:0000259" key="3">
    <source>
        <dbReference type="PROSITE" id="PS50235"/>
    </source>
</evidence>
<dbReference type="GO" id="GO:0006508">
    <property type="term" value="P:proteolysis"/>
    <property type="evidence" value="ECO:0007669"/>
    <property type="project" value="UniProtKB-KW"/>
</dbReference>
<dbReference type="AlphaFoldDB" id="A0A5J4VXZ2"/>
<evidence type="ECO:0000256" key="1">
    <source>
        <dbReference type="RuleBase" id="RU366025"/>
    </source>
</evidence>
<name>A0A5J4VXZ2_9EUKA</name>
<comment type="catalytic activity">
    <reaction evidence="1">
        <text>Thiol-dependent hydrolysis of ester, thioester, amide, peptide and isopeptide bonds formed by the C-terminal Gly of ubiquitin (a 76-residue protein attached to proteins as an intracellular targeting signal).</text>
        <dbReference type="EC" id="3.4.19.12"/>
    </reaction>
</comment>
<organism evidence="4 5">
    <name type="scientific">Streblomastix strix</name>
    <dbReference type="NCBI Taxonomy" id="222440"/>
    <lineage>
        <taxon>Eukaryota</taxon>
        <taxon>Metamonada</taxon>
        <taxon>Preaxostyla</taxon>
        <taxon>Oxymonadida</taxon>
        <taxon>Streblomastigidae</taxon>
        <taxon>Streblomastix</taxon>
    </lineage>
</organism>
<gene>
    <name evidence="4" type="ORF">EZS28_017261</name>
</gene>
<dbReference type="OrthoDB" id="292964at2759"/>
<keyword evidence="1" id="KW-0833">Ubl conjugation pathway</keyword>
<feature type="compositionally biased region" description="Polar residues" evidence="2">
    <location>
        <begin position="343"/>
        <end position="373"/>
    </location>
</feature>
<sequence>MLLIPLKQKDPQNQIYQRSQSIAASSFPNPTSPIPDDLDSSLQSNTSDQQLSNTRSSTSQQSLSRLYPLQQTPQYNTQQYSQTTPDQQQSFQDAKGSVQEQVSNIPTIDFWSQPNVGIPNIGNTCYLNSAMQGLTYSAAFTSELLNSPFASQDSQFSLYKIDEKQSYQMNPKVQRQLKSNLSQSTNLSLTITGAGAQTRKNDYFNWFALARAVITEMLSLRINDNSRFMDNHTTQDMEQYNKSKYSSSSSSYFDRSISSCVPTSNAQKVQSQLGHVNTHLIGYGQQDSHEALVAILDSLHEVTFDVNNLNIDQFMIQKFSDDDQETEIEEENEVIKLNESRRSSLTQSKKSLGNTVASSSKSQLKRTNSTVLSTPSTMSRDAFNKVWEEYLRLRGSYVAKNIMGLSATGVFCKHCGNQRHSYQPFTVLSLNLPIVQGSSSYFSQKSKVKCSIIDLLKNYSEVSDIEGLKCEFCRHTSDGFHFLFLAHWPKVLILQLNRFAGGVGYGFRKDTTPVTIPDIIKPDDIKTCFESSRFLLSASDHLVPPYEKYQLTAVINHSGSMGGGHYTCCGRLSNGKWMNHSDSFSSEGHVPTTNSTQSSDIMLKLLISVLALSLSQACTNLIVTKGASAEGYNTFTYAADSTDVFGEVKLQAAARYPPGSKRKIFEWITDNYLGEINETEYSFH</sequence>